<evidence type="ECO:0000256" key="3">
    <source>
        <dbReference type="ARBA" id="ARBA00022574"/>
    </source>
</evidence>
<name>A0A8H3II83_9LECA</name>
<evidence type="ECO:0008006" key="10">
    <source>
        <dbReference type="Google" id="ProtNLM"/>
    </source>
</evidence>
<dbReference type="PROSITE" id="PS00678">
    <property type="entry name" value="WD_REPEATS_1"/>
    <property type="match status" value="1"/>
</dbReference>
<comment type="subcellular location">
    <subcellularLocation>
        <location evidence="1">Cytoplasm</location>
    </subcellularLocation>
</comment>
<dbReference type="OrthoDB" id="66881at2759"/>
<dbReference type="Gene3D" id="2.130.10.10">
    <property type="entry name" value="YVTN repeat-like/Quinoprotein amine dehydrogenase"/>
    <property type="match status" value="4"/>
</dbReference>
<comment type="similarity">
    <text evidence="6">Belongs to the WD repeat WDR6 family.</text>
</comment>
<dbReference type="InterPro" id="IPR001680">
    <property type="entry name" value="WD40_rpt"/>
</dbReference>
<proteinExistence type="inferred from homology"/>
<evidence type="ECO:0000256" key="7">
    <source>
        <dbReference type="PROSITE-ProRule" id="PRU00221"/>
    </source>
</evidence>
<dbReference type="InterPro" id="IPR036322">
    <property type="entry name" value="WD40_repeat_dom_sf"/>
</dbReference>
<dbReference type="Pfam" id="PF00400">
    <property type="entry name" value="WD40"/>
    <property type="match status" value="1"/>
</dbReference>
<dbReference type="Proteomes" id="UP000664169">
    <property type="component" value="Unassembled WGS sequence"/>
</dbReference>
<feature type="repeat" description="WD" evidence="7">
    <location>
        <begin position="775"/>
        <end position="816"/>
    </location>
</feature>
<dbReference type="InterPro" id="IPR051973">
    <property type="entry name" value="tRNA_Anticodon_Mtase-Reg"/>
</dbReference>
<dbReference type="AlphaFoldDB" id="A0A8H3II83"/>
<dbReference type="PANTHER" id="PTHR14344:SF3">
    <property type="entry name" value="WD REPEAT-CONTAINING PROTEIN 6"/>
    <property type="match status" value="1"/>
</dbReference>
<dbReference type="SMART" id="SM00320">
    <property type="entry name" value="WD40"/>
    <property type="match status" value="7"/>
</dbReference>
<evidence type="ECO:0000256" key="5">
    <source>
        <dbReference type="ARBA" id="ARBA00022737"/>
    </source>
</evidence>
<accession>A0A8H3II83</accession>
<protein>
    <recommendedName>
        <fullName evidence="10">WD repeat-containing protein 6</fullName>
    </recommendedName>
</protein>
<dbReference type="GO" id="GO:0030488">
    <property type="term" value="P:tRNA methylation"/>
    <property type="evidence" value="ECO:0007669"/>
    <property type="project" value="TreeGrafter"/>
</dbReference>
<dbReference type="GO" id="GO:0005737">
    <property type="term" value="C:cytoplasm"/>
    <property type="evidence" value="ECO:0007669"/>
    <property type="project" value="UniProtKB-SubCell"/>
</dbReference>
<dbReference type="EMBL" id="CAJPDQ010000031">
    <property type="protein sequence ID" value="CAF9928987.1"/>
    <property type="molecule type" value="Genomic_DNA"/>
</dbReference>
<organism evidence="8 9">
    <name type="scientific">Gomphillus americanus</name>
    <dbReference type="NCBI Taxonomy" id="1940652"/>
    <lineage>
        <taxon>Eukaryota</taxon>
        <taxon>Fungi</taxon>
        <taxon>Dikarya</taxon>
        <taxon>Ascomycota</taxon>
        <taxon>Pezizomycotina</taxon>
        <taxon>Lecanoromycetes</taxon>
        <taxon>OSLEUM clade</taxon>
        <taxon>Ostropomycetidae</taxon>
        <taxon>Ostropales</taxon>
        <taxon>Graphidaceae</taxon>
        <taxon>Gomphilloideae</taxon>
        <taxon>Gomphillus</taxon>
    </lineage>
</organism>
<dbReference type="InterPro" id="IPR015943">
    <property type="entry name" value="WD40/YVTN_repeat-like_dom_sf"/>
</dbReference>
<keyword evidence="4" id="KW-0819">tRNA processing</keyword>
<gene>
    <name evidence="8" type="ORF">GOMPHAMPRED_005276</name>
</gene>
<evidence type="ECO:0000256" key="4">
    <source>
        <dbReference type="ARBA" id="ARBA00022694"/>
    </source>
</evidence>
<dbReference type="PANTHER" id="PTHR14344">
    <property type="entry name" value="WD REPEAT PROTEIN"/>
    <property type="match status" value="1"/>
</dbReference>
<keyword evidence="2" id="KW-0963">Cytoplasm</keyword>
<comment type="caution">
    <text evidence="8">The sequence shown here is derived from an EMBL/GenBank/DDBJ whole genome shotgun (WGS) entry which is preliminary data.</text>
</comment>
<evidence type="ECO:0000313" key="9">
    <source>
        <dbReference type="Proteomes" id="UP000664169"/>
    </source>
</evidence>
<evidence type="ECO:0000256" key="1">
    <source>
        <dbReference type="ARBA" id="ARBA00004496"/>
    </source>
</evidence>
<sequence>MNTTSRIYRDDVLLPITAAEAVDVGSDKILLVGEGPFVKLFSLARSSLLSTVPVLETQAIHGISCFTLLSSPTEFDLFFVLWGGRSLLFMRLQFQRNFDGLCLRDTTLYREIRLDDWVLDAKFLPDDEKSASKVVFLDAHNNLFSLECPQSSDDNAQVEPLLLARGPPSALYCGNIQFGNDGDVLVASGTVFGGVHLWSTKPVNKIARPGRLIAMYTGHEGSVYGICLSRLRTQKASQWVIMTCSDDRTIKMWNVRNELDDNCSTSSLHDLETGFAKIRLGNSFEAPIASNTGHLSRIWRIAAASTIEHGSILITFGEDATAQLWQLQIDAEANNLTLNKCRTINLHTGKNIWTGLMIEGYTNNQTRVVTGGADGRLTVSGLDVLHRQTVWSSDASDVDGLMAVEMSGSYCWLDCSRLLAVDVTGSLSLGTMKSGHQKSIVQWFPVTKLTELSRHVLLCYVGPNHVLIAGSAGHVYLFSAKDMKVQLLLKMHHKISFLFGVYSGEAQDCCINIVFVCLRVSKLYTGVVHTNINSSDIAEVALKDIDLPAGFILTAAQSLGSNVLTLGSRNGGVAICQVNQEFAVQRLDLLPRIHGYETVTSIQHLGNHEWILTTGRDGHFRIHKIEYHSKSIDSICVHSGKLPFGPDIEGAKLIEGELYIWGFKGSEFILWHHKFQQELTTLECSGRHRSWSFCHGPISALAWTRASKLCIGFLRPNSILLQQGSHGREIKALAIRQNNDTLGRIFATGAEDTCVHLSRYNNDNSPKQYQTLQVIPTHNTGLQKLAWSSDGSLLFSAAGKEEFLVWQVQSVPVLQLGTTLLARCPPVTPSQILRIMDFDFIKRGQVYTILMVYSDSSIRSWHFDPIGRGEKGSFFELRTEAIYSTCCITQCKILGGKYLLTASTDGYLVLWRLDDLSQISKQRVHQSSIKCLEVREWHEAIQMVVTGGDDGALAFGLLDLCASHWLKRLVVPKAHASAINGLIFLGTRSQFEVVSVSNDQRVKKWDVAVVREGVVGSFDIVVKRSGNHASSVADAGCVQAFVQDDMYNIVVAGVGLEFWKEEEKSPHQEQSHINVSI</sequence>
<evidence type="ECO:0000256" key="2">
    <source>
        <dbReference type="ARBA" id="ARBA00022490"/>
    </source>
</evidence>
<evidence type="ECO:0000256" key="6">
    <source>
        <dbReference type="ARBA" id="ARBA00038255"/>
    </source>
</evidence>
<keyword evidence="5" id="KW-0677">Repeat</keyword>
<dbReference type="SUPFAM" id="SSF50978">
    <property type="entry name" value="WD40 repeat-like"/>
    <property type="match status" value="2"/>
</dbReference>
<keyword evidence="9" id="KW-1185">Reference proteome</keyword>
<keyword evidence="3 7" id="KW-0853">WD repeat</keyword>
<evidence type="ECO:0000313" key="8">
    <source>
        <dbReference type="EMBL" id="CAF9928987.1"/>
    </source>
</evidence>
<reference evidence="8" key="1">
    <citation type="submission" date="2021-03" db="EMBL/GenBank/DDBJ databases">
        <authorList>
            <person name="Tagirdzhanova G."/>
        </authorList>
    </citation>
    <scope>NUCLEOTIDE SEQUENCE</scope>
</reference>
<dbReference type="PROSITE" id="PS50082">
    <property type="entry name" value="WD_REPEATS_2"/>
    <property type="match status" value="1"/>
</dbReference>
<dbReference type="InterPro" id="IPR019775">
    <property type="entry name" value="WD40_repeat_CS"/>
</dbReference>